<dbReference type="Proteomes" id="UP001454086">
    <property type="component" value="Unassembled WGS sequence"/>
</dbReference>
<feature type="compositionally biased region" description="Basic residues" evidence="1">
    <location>
        <begin position="204"/>
        <end position="223"/>
    </location>
</feature>
<accession>A0ABV1D886</accession>
<dbReference type="InterPro" id="IPR047729">
    <property type="entry name" value="Sce7726-like"/>
</dbReference>
<evidence type="ECO:0000313" key="2">
    <source>
        <dbReference type="EMBL" id="MEQ2425832.1"/>
    </source>
</evidence>
<organism evidence="2 3">
    <name type="scientific">Enterocloster hominis</name>
    <name type="common">ex Hitch et al. 2024</name>
    <dbReference type="NCBI Taxonomy" id="1917870"/>
    <lineage>
        <taxon>Bacteria</taxon>
        <taxon>Bacillati</taxon>
        <taxon>Bacillota</taxon>
        <taxon>Clostridia</taxon>
        <taxon>Lachnospirales</taxon>
        <taxon>Lachnospiraceae</taxon>
        <taxon>Enterocloster</taxon>
    </lineage>
</organism>
<dbReference type="RefSeq" id="WP_008720953.1">
    <property type="nucleotide sequence ID" value="NZ_JBBMFM010000042.1"/>
</dbReference>
<proteinExistence type="predicted"/>
<gene>
    <name evidence="2" type="ORF">WMQ36_12660</name>
</gene>
<protein>
    <submittedName>
        <fullName evidence="2">Sce7726 family protein</fullName>
    </submittedName>
</protein>
<dbReference type="NCBIfam" id="NF033832">
    <property type="entry name" value="sce7726_fam"/>
    <property type="match status" value="1"/>
</dbReference>
<evidence type="ECO:0000313" key="3">
    <source>
        <dbReference type="Proteomes" id="UP001454086"/>
    </source>
</evidence>
<keyword evidence="3" id="KW-1185">Reference proteome</keyword>
<reference evidence="2 3" key="1">
    <citation type="submission" date="2024-03" db="EMBL/GenBank/DDBJ databases">
        <title>Human intestinal bacterial collection.</title>
        <authorList>
            <person name="Pauvert C."/>
            <person name="Hitch T.C.A."/>
            <person name="Clavel T."/>
        </authorList>
    </citation>
    <scope>NUCLEOTIDE SEQUENCE [LARGE SCALE GENOMIC DNA]</scope>
    <source>
        <strain evidence="2 3">CLA-SR-H021</strain>
    </source>
</reference>
<comment type="caution">
    <text evidence="2">The sequence shown here is derived from an EMBL/GenBank/DDBJ whole genome shotgun (WGS) entry which is preliminary data.</text>
</comment>
<dbReference type="EMBL" id="JBBMFM010000042">
    <property type="protein sequence ID" value="MEQ2425832.1"/>
    <property type="molecule type" value="Genomic_DNA"/>
</dbReference>
<evidence type="ECO:0000256" key="1">
    <source>
        <dbReference type="SAM" id="MobiDB-lite"/>
    </source>
</evidence>
<sequence>MLYDKDIREPLFDFLEETYGKIRIIEEKQVGKSRADIVMVLPGLLTGIEIKSDADTYVRLSRQVKDYDRFFDRNMVVAGSSHAVHVREHVPEWWGIITVEQTDLGIDFYVLREPRENPQMNWKRKLSLLWRPELVHIQELTCMPRYKEKSKAFVIDKMLLKVPKEQLSALVSDELFERDYTRIEEIIREYKIQNRPELKDQTGKKKRIKSRIKGRRKSTIKTR</sequence>
<feature type="region of interest" description="Disordered" evidence="1">
    <location>
        <begin position="198"/>
        <end position="223"/>
    </location>
</feature>
<name>A0ABV1D886_9FIRM</name>